<protein>
    <submittedName>
        <fullName evidence="1 3">Uncharacterized protein</fullName>
    </submittedName>
</protein>
<keyword evidence="2" id="KW-1185">Reference proteome</keyword>
<dbReference type="Proteomes" id="UP000278807">
    <property type="component" value="Unassembled WGS sequence"/>
</dbReference>
<dbReference type="WBParaSite" id="HNAJ_0000638301-mRNA-1">
    <property type="protein sequence ID" value="HNAJ_0000638301-mRNA-1"/>
    <property type="gene ID" value="HNAJ_0000638301"/>
</dbReference>
<reference evidence="1 2" key="2">
    <citation type="submission" date="2018-11" db="EMBL/GenBank/DDBJ databases">
        <authorList>
            <consortium name="Pathogen Informatics"/>
        </authorList>
    </citation>
    <scope>NUCLEOTIDE SEQUENCE [LARGE SCALE GENOMIC DNA]</scope>
</reference>
<proteinExistence type="predicted"/>
<evidence type="ECO:0000313" key="2">
    <source>
        <dbReference type="Proteomes" id="UP000278807"/>
    </source>
</evidence>
<organism evidence="3">
    <name type="scientific">Rodentolepis nana</name>
    <name type="common">Dwarf tapeworm</name>
    <name type="synonym">Hymenolepis nana</name>
    <dbReference type="NCBI Taxonomy" id="102285"/>
    <lineage>
        <taxon>Eukaryota</taxon>
        <taxon>Metazoa</taxon>
        <taxon>Spiralia</taxon>
        <taxon>Lophotrochozoa</taxon>
        <taxon>Platyhelminthes</taxon>
        <taxon>Cestoda</taxon>
        <taxon>Eucestoda</taxon>
        <taxon>Cyclophyllidea</taxon>
        <taxon>Hymenolepididae</taxon>
        <taxon>Rodentolepis</taxon>
    </lineage>
</organism>
<dbReference type="EMBL" id="UZAE01006842">
    <property type="protein sequence ID" value="VDO02241.1"/>
    <property type="molecule type" value="Genomic_DNA"/>
</dbReference>
<dbReference type="AlphaFoldDB" id="A0A0R3TH42"/>
<sequence>MSLAISHKRTLPSLNPPKSSNQELWIYVETSGCMTEILQISQSTSLTSVKAKKKAHAFCLNRVELATLRYEESNFEGTELQVTWKLR</sequence>
<evidence type="ECO:0000313" key="1">
    <source>
        <dbReference type="EMBL" id="VDO02241.1"/>
    </source>
</evidence>
<name>A0A0R3TH42_RODNA</name>
<gene>
    <name evidence="1" type="ORF">HNAJ_LOCUS6381</name>
</gene>
<accession>A0A0R3TH42</accession>
<evidence type="ECO:0000313" key="3">
    <source>
        <dbReference type="WBParaSite" id="HNAJ_0000638301-mRNA-1"/>
    </source>
</evidence>
<reference evidence="3" key="1">
    <citation type="submission" date="2017-02" db="UniProtKB">
        <authorList>
            <consortium name="WormBaseParasite"/>
        </authorList>
    </citation>
    <scope>IDENTIFICATION</scope>
</reference>